<sequence>MTTKKIAFVTDSTIFLSEQLRTHPDVFIVPMVVISEGVEYDDTNLTSDKLYDIIRREKEIPKTSQPNSNKFQELYEQLKENYDQAIAIHVSSKLSGTLSSSNAGKNQANFPVEVIDSCSLSYGITDLLTEGLALAEKGVEVPTIASRLRERASHGRNLILLGSLEQLYKGGRMSGTQFLLGNLLKIKPILSITSTGELGLKERIRSEKKAVSRIIALLKESVQMKKVEEIGIMHGNAIEKAHDLSDRIKQEIPHLRTVIGEISSSLAVHAGEGTVAIFWNEG</sequence>
<reference evidence="3" key="1">
    <citation type="submission" date="2017-11" db="EMBL/GenBank/DDBJ databases">
        <authorList>
            <person name="Zhu W."/>
        </authorList>
    </citation>
    <scope>NUCLEOTIDE SEQUENCE [LARGE SCALE GENOMIC DNA]</scope>
    <source>
        <strain evidence="3">160</strain>
    </source>
</reference>
<gene>
    <name evidence="2" type="ORF">CUC15_14775</name>
</gene>
<dbReference type="RefSeq" id="WP_114917403.1">
    <property type="nucleotide sequence ID" value="NZ_CP024848.1"/>
</dbReference>
<keyword evidence="3" id="KW-1185">Reference proteome</keyword>
<evidence type="ECO:0000256" key="1">
    <source>
        <dbReference type="ARBA" id="ARBA00023121"/>
    </source>
</evidence>
<dbReference type="InterPro" id="IPR050270">
    <property type="entry name" value="DegV_domain_contain"/>
</dbReference>
<dbReference type="KEGG" id="ocn:CUC15_14775"/>
<protein>
    <submittedName>
        <fullName evidence="2">DegV family protein</fullName>
    </submittedName>
</protein>
<keyword evidence="1" id="KW-0446">Lipid-binding</keyword>
<dbReference type="SUPFAM" id="SSF82549">
    <property type="entry name" value="DAK1/DegV-like"/>
    <property type="match status" value="1"/>
</dbReference>
<dbReference type="Proteomes" id="UP000253908">
    <property type="component" value="Chromosome"/>
</dbReference>
<dbReference type="Gene3D" id="3.40.50.10170">
    <property type="match status" value="1"/>
</dbReference>
<proteinExistence type="predicted"/>
<organism evidence="2 3">
    <name type="scientific">Oceanobacillus zhaokaii</name>
    <dbReference type="NCBI Taxonomy" id="2052660"/>
    <lineage>
        <taxon>Bacteria</taxon>
        <taxon>Bacillati</taxon>
        <taxon>Bacillota</taxon>
        <taxon>Bacilli</taxon>
        <taxon>Bacillales</taxon>
        <taxon>Bacillaceae</taxon>
        <taxon>Oceanobacillus</taxon>
    </lineage>
</organism>
<name>A0A345PJD6_9BACI</name>
<evidence type="ECO:0000313" key="3">
    <source>
        <dbReference type="Proteomes" id="UP000253908"/>
    </source>
</evidence>
<dbReference type="NCBIfam" id="TIGR00762">
    <property type="entry name" value="DegV"/>
    <property type="match status" value="1"/>
</dbReference>
<dbReference type="PANTHER" id="PTHR33434">
    <property type="entry name" value="DEGV DOMAIN-CONTAINING PROTEIN DR_1986-RELATED"/>
    <property type="match status" value="1"/>
</dbReference>
<dbReference type="PROSITE" id="PS51482">
    <property type="entry name" value="DEGV"/>
    <property type="match status" value="1"/>
</dbReference>
<dbReference type="OrthoDB" id="9775494at2"/>
<dbReference type="Gene3D" id="3.30.1180.10">
    <property type="match status" value="1"/>
</dbReference>
<dbReference type="EMBL" id="CP024848">
    <property type="protein sequence ID" value="AXI10116.1"/>
    <property type="molecule type" value="Genomic_DNA"/>
</dbReference>
<dbReference type="PANTHER" id="PTHR33434:SF2">
    <property type="entry name" value="FATTY ACID-BINDING PROTEIN TM_1468"/>
    <property type="match status" value="1"/>
</dbReference>
<dbReference type="GO" id="GO:0008289">
    <property type="term" value="F:lipid binding"/>
    <property type="evidence" value="ECO:0007669"/>
    <property type="project" value="UniProtKB-KW"/>
</dbReference>
<dbReference type="InterPro" id="IPR003797">
    <property type="entry name" value="DegV"/>
</dbReference>
<dbReference type="InterPro" id="IPR043168">
    <property type="entry name" value="DegV_C"/>
</dbReference>
<accession>A0A345PJD6</accession>
<dbReference type="Pfam" id="PF02645">
    <property type="entry name" value="DegV"/>
    <property type="match status" value="1"/>
</dbReference>
<dbReference type="AlphaFoldDB" id="A0A345PJD6"/>
<evidence type="ECO:0000313" key="2">
    <source>
        <dbReference type="EMBL" id="AXI10116.1"/>
    </source>
</evidence>